<dbReference type="InterPro" id="IPR002509">
    <property type="entry name" value="NODB_dom"/>
</dbReference>
<dbReference type="Proteomes" id="UP000693672">
    <property type="component" value="Unassembled WGS sequence"/>
</dbReference>
<dbReference type="InterPro" id="IPR050248">
    <property type="entry name" value="Polysacc_deacetylase_ArnD"/>
</dbReference>
<dbReference type="PROSITE" id="PS51677">
    <property type="entry name" value="NODB"/>
    <property type="match status" value="1"/>
</dbReference>
<dbReference type="GO" id="GO:0016810">
    <property type="term" value="F:hydrolase activity, acting on carbon-nitrogen (but not peptide) bonds"/>
    <property type="evidence" value="ECO:0007669"/>
    <property type="project" value="InterPro"/>
</dbReference>
<evidence type="ECO:0000313" key="3">
    <source>
        <dbReference type="Proteomes" id="UP000693672"/>
    </source>
</evidence>
<keyword evidence="3" id="KW-1185">Reference proteome</keyword>
<sequence length="479" mass="53161">MMNDGRPNGIMSQLMRKWVWVFCIPLLFLSIGHEAAWAQAPAGAGGSDVYAALKSGQRVETEKSYVTPEKPTVYLTFDDGPSKQTPQVLDILREEDVKGTFFVLGEQVKARPELARRIVQEGHAIGNHTYNHVYKELYSDFSVFWEQIQRTEQAVEDAAGIRPRMVRAPGGTFGNFDPFYFYYLDQAGYEIYDWNIDSGDSARVGVPAKEIVQTVAKGPFRHEVVVLMHDSSGHGETVKALPQIIALFKSKGYQFEVLSPQVKPIHFSNGKPKWSRSVSEQGFEKFVSAASEHQHIVWGGLQEDGGTEPGMETELPPPTAIASAGLAPEDAGGAEKLTIRMDGRALTLEKGEFRLHNGAYIVPLRKLGEAMGAKIEWLGERRTAQIAYGLYTLEYDWSRHELRVGSPRPSHSAADTHAAVKRVALPDMELIDGTMYVPLRSTVEWLGDAIAAYTMDDGQGGAEVRIAQRRGYALPWFSV</sequence>
<dbReference type="PANTHER" id="PTHR10587:SF125">
    <property type="entry name" value="POLYSACCHARIDE DEACETYLASE YHEN-RELATED"/>
    <property type="match status" value="1"/>
</dbReference>
<gene>
    <name evidence="2" type="ORF">PAESOLCIP111_05734</name>
</gene>
<dbReference type="InterPro" id="IPR012854">
    <property type="entry name" value="Cu_amine_oxidase-like_N"/>
</dbReference>
<proteinExistence type="predicted"/>
<dbReference type="AlphaFoldDB" id="A0A916K6N4"/>
<comment type="caution">
    <text evidence="2">The sequence shown here is derived from an EMBL/GenBank/DDBJ whole genome shotgun (WGS) entry which is preliminary data.</text>
</comment>
<feature type="domain" description="NodB homology" evidence="1">
    <location>
        <begin position="71"/>
        <end position="256"/>
    </location>
</feature>
<dbReference type="EMBL" id="CAJVAS010000045">
    <property type="protein sequence ID" value="CAG7648921.1"/>
    <property type="molecule type" value="Genomic_DNA"/>
</dbReference>
<evidence type="ECO:0000259" key="1">
    <source>
        <dbReference type="PROSITE" id="PS51677"/>
    </source>
</evidence>
<dbReference type="GO" id="GO:0005975">
    <property type="term" value="P:carbohydrate metabolic process"/>
    <property type="evidence" value="ECO:0007669"/>
    <property type="project" value="InterPro"/>
</dbReference>
<dbReference type="RefSeq" id="WP_246627680.1">
    <property type="nucleotide sequence ID" value="NZ_CAJVAS010000045.1"/>
</dbReference>
<organism evidence="2 3">
    <name type="scientific">Paenibacillus solanacearum</name>
    <dbReference type="NCBI Taxonomy" id="2048548"/>
    <lineage>
        <taxon>Bacteria</taxon>
        <taxon>Bacillati</taxon>
        <taxon>Bacillota</taxon>
        <taxon>Bacilli</taxon>
        <taxon>Bacillales</taxon>
        <taxon>Paenibacillaceae</taxon>
        <taxon>Paenibacillus</taxon>
    </lineage>
</organism>
<name>A0A916K6N4_9BACL</name>
<dbReference type="CDD" id="cd10944">
    <property type="entry name" value="CE4_SmPgdA_like"/>
    <property type="match status" value="1"/>
</dbReference>
<dbReference type="Pfam" id="PF01522">
    <property type="entry name" value="Polysacc_deac_1"/>
    <property type="match status" value="1"/>
</dbReference>
<evidence type="ECO:0000313" key="2">
    <source>
        <dbReference type="EMBL" id="CAG7648921.1"/>
    </source>
</evidence>
<dbReference type="PANTHER" id="PTHR10587">
    <property type="entry name" value="GLYCOSYL TRANSFERASE-RELATED"/>
    <property type="match status" value="1"/>
</dbReference>
<protein>
    <recommendedName>
        <fullName evidence="1">NodB homology domain-containing protein</fullName>
    </recommendedName>
</protein>
<reference evidence="2" key="1">
    <citation type="submission" date="2021-06" db="EMBL/GenBank/DDBJ databases">
        <authorList>
            <person name="Criscuolo A."/>
        </authorList>
    </citation>
    <scope>NUCLEOTIDE SEQUENCE</scope>
    <source>
        <strain evidence="2">CIP111600</strain>
    </source>
</reference>
<accession>A0A916K6N4</accession>
<dbReference type="Pfam" id="PF07833">
    <property type="entry name" value="Cu_amine_oxidN1"/>
    <property type="match status" value="1"/>
</dbReference>